<dbReference type="Pfam" id="PF00668">
    <property type="entry name" value="Condensation"/>
    <property type="match status" value="1"/>
</dbReference>
<evidence type="ECO:0000256" key="4">
    <source>
        <dbReference type="ARBA" id="ARBA00023194"/>
    </source>
</evidence>
<dbReference type="RefSeq" id="WP_219873688.1">
    <property type="nucleotide sequence ID" value="NZ_JAHZIJ010000013.1"/>
</dbReference>
<evidence type="ECO:0000313" key="8">
    <source>
        <dbReference type="Proteomes" id="UP000812277"/>
    </source>
</evidence>
<feature type="domain" description="Carrier" evidence="6">
    <location>
        <begin position="1057"/>
        <end position="1131"/>
    </location>
</feature>
<keyword evidence="5" id="KW-0511">Multifunctional enzyme</keyword>
<dbReference type="SUPFAM" id="SSF56801">
    <property type="entry name" value="Acetyl-CoA synthetase-like"/>
    <property type="match status" value="1"/>
</dbReference>
<dbReference type="Pfam" id="PF00550">
    <property type="entry name" value="PP-binding"/>
    <property type="match status" value="1"/>
</dbReference>
<dbReference type="PANTHER" id="PTHR45527">
    <property type="entry name" value="NONRIBOSOMAL PEPTIDE SYNTHETASE"/>
    <property type="match status" value="1"/>
</dbReference>
<gene>
    <name evidence="7" type="ORF">K0T92_17105</name>
</gene>
<dbReference type="InterPro" id="IPR036736">
    <property type="entry name" value="ACP-like_sf"/>
</dbReference>
<comment type="pathway">
    <text evidence="1">Siderophore biosynthesis.</text>
</comment>
<dbReference type="NCBIfam" id="TIGR01733">
    <property type="entry name" value="AA-adenyl-dom"/>
    <property type="match status" value="1"/>
</dbReference>
<dbReference type="PROSITE" id="PS00455">
    <property type="entry name" value="AMP_BINDING"/>
    <property type="match status" value="1"/>
</dbReference>
<dbReference type="CDD" id="cd02440">
    <property type="entry name" value="AdoMet_MTases"/>
    <property type="match status" value="1"/>
</dbReference>
<dbReference type="Pfam" id="PF08241">
    <property type="entry name" value="Methyltransf_11"/>
    <property type="match status" value="1"/>
</dbReference>
<dbReference type="SUPFAM" id="SSF53335">
    <property type="entry name" value="S-adenosyl-L-methionine-dependent methyltransferases"/>
    <property type="match status" value="1"/>
</dbReference>
<dbReference type="InterPro" id="IPR020845">
    <property type="entry name" value="AMP-binding_CS"/>
</dbReference>
<dbReference type="Gene3D" id="3.30.559.30">
    <property type="entry name" value="Nonribosomal peptide synthetase, condensation domain"/>
    <property type="match status" value="1"/>
</dbReference>
<dbReference type="InterPro" id="IPR045851">
    <property type="entry name" value="AMP-bd_C_sf"/>
</dbReference>
<evidence type="ECO:0000256" key="5">
    <source>
        <dbReference type="ARBA" id="ARBA00023268"/>
    </source>
</evidence>
<evidence type="ECO:0000259" key="6">
    <source>
        <dbReference type="PROSITE" id="PS50075"/>
    </source>
</evidence>
<dbReference type="InterPro" id="IPR042099">
    <property type="entry name" value="ANL_N_sf"/>
</dbReference>
<evidence type="ECO:0000256" key="3">
    <source>
        <dbReference type="ARBA" id="ARBA00022598"/>
    </source>
</evidence>
<dbReference type="InterPro" id="IPR010071">
    <property type="entry name" value="AA_adenyl_dom"/>
</dbReference>
<dbReference type="Gene3D" id="3.40.50.980">
    <property type="match status" value="2"/>
</dbReference>
<organism evidence="7 8">
    <name type="scientific">Paenibacillus oenotherae</name>
    <dbReference type="NCBI Taxonomy" id="1435645"/>
    <lineage>
        <taxon>Bacteria</taxon>
        <taxon>Bacillati</taxon>
        <taxon>Bacillota</taxon>
        <taxon>Bacilli</taxon>
        <taxon>Bacillales</taxon>
        <taxon>Paenibacillaceae</taxon>
        <taxon>Paenibacillus</taxon>
    </lineage>
</organism>
<dbReference type="Proteomes" id="UP000812277">
    <property type="component" value="Unassembled WGS sequence"/>
</dbReference>
<comment type="similarity">
    <text evidence="2">Belongs to the ATP-dependent AMP-binding enzyme family.</text>
</comment>
<keyword evidence="8" id="KW-1185">Reference proteome</keyword>
<sequence length="1135" mass="126527">MMTIDALEIQKILASGKLDKEKEFWSELLQGERELTRIPEDRRGIDAETGAASGSLAHWRMTCSDELSSGIKAMSGTSDYAAFLILLSGVQLAAQKYAHSTEVLLVTPVFELAEQPGQTNQLLVFPAEPQGEKTFREYLNGLKSTLVDILDHQNYPFSQLVLDRGWGGIESGHCHIPIAVSFNRLQFSRSLDGAATDFEFRFEEKETGFVLEIRYNRSRYSDELAHRIAAHWHRIMESLLSAPDSPISEAEMLESVEWNRVIQAFNDTKGPYPSEKTLHGLFVEQAARRPEAVAAVCQGNTITYRELDERSNQLARRLKRIGVGPEIRVAILAKRSFEMIIGLLGILKAGGAYVPMDASWPKRRVETVLEEVGATCLVTMRDVFAPVADLLWRSPLLSQVVLLDEDSEEPAGEKSDRGLVVKMFDDLSAAATDHISAGGFVSSYTGIYLPEEEVEEYKQHVIDLARPFTGADKLALEIGCGSGLIMFDLAESFRQYTGLDPSSVTQNRNQETVERDGKEKIRLITGFAEEISGMADESYDAVLLPSTIQFFSGYLYLEKILREAVRLVRPGGAVIVADVPDEASKEDFRASLEEFKRNHGTFYKTRTNLDGHLYCHEDFFHGFARQFPDLTLEIRRRKKGFKNELRYRYDVVMVKSGQSAASSLPPRPFSTGWHLDQEEKSAVKAAVDPSGTAYVLFTSGSTGTPKGVVVSHRPVVNVIDWVNGTFGVNAQDRLFFITSICFDLSVFDMFGMFAAGGSIDIVSEEEVRRPEAWPERLAQSGITIWDSAPAALAQSVPFFERYEGEPAPLRLVMLSGDWIPLTLPDTMQRLFQGARVAALGGATEACIWSNCYEVRGTEPNWVSIPYGKPIRNARYYILDRNMKPSPIGARGELFIGGDCLASGYHLESLTKERFLPDPFSAENNARMYRTGDLAKWMEDGNIEFLGRVDHQVKIRGYRIELGEIQAKLLAHPAVSQCVVIDCLDSSGQKALSAYYAAEEEIPVRALRDYMSAELPAYMIPSFFIRLPQIPVTSNGKVDRGALPQPQSQVRSDAAYEPPANDIEAELVEMWKALLELDTIGVNDNFFELGGHSLLAVKLEIEMESKGLIVSPEDFQQCYTIRELAGYTTRSDDADS</sequence>
<dbReference type="InterPro" id="IPR001242">
    <property type="entry name" value="Condensation_dom"/>
</dbReference>
<evidence type="ECO:0000256" key="1">
    <source>
        <dbReference type="ARBA" id="ARBA00004924"/>
    </source>
</evidence>
<dbReference type="Gene3D" id="3.40.50.12780">
    <property type="entry name" value="N-terminal domain of ligase-like"/>
    <property type="match status" value="1"/>
</dbReference>
<evidence type="ECO:0000256" key="2">
    <source>
        <dbReference type="ARBA" id="ARBA00006432"/>
    </source>
</evidence>
<dbReference type="Gene3D" id="3.30.300.30">
    <property type="match status" value="1"/>
</dbReference>
<dbReference type="Gene3D" id="3.40.50.150">
    <property type="entry name" value="Vaccinia Virus protein VP39"/>
    <property type="match status" value="1"/>
</dbReference>
<keyword evidence="4" id="KW-0045">Antibiotic biosynthesis</keyword>
<dbReference type="Pfam" id="PF13193">
    <property type="entry name" value="AMP-binding_C"/>
    <property type="match status" value="1"/>
</dbReference>
<dbReference type="Gene3D" id="1.10.1200.10">
    <property type="entry name" value="ACP-like"/>
    <property type="match status" value="1"/>
</dbReference>
<dbReference type="EMBL" id="JAHZIJ010000013">
    <property type="protein sequence ID" value="MBW7476454.1"/>
    <property type="molecule type" value="Genomic_DNA"/>
</dbReference>
<dbReference type="PROSITE" id="PS50075">
    <property type="entry name" value="CARRIER"/>
    <property type="match status" value="1"/>
</dbReference>
<evidence type="ECO:0000313" key="7">
    <source>
        <dbReference type="EMBL" id="MBW7476454.1"/>
    </source>
</evidence>
<reference evidence="7 8" key="1">
    <citation type="submission" date="2021-07" db="EMBL/GenBank/DDBJ databases">
        <title>Paenibacillus radiodurans sp. nov., isolated from the southeastern edge of Tengger Desert.</title>
        <authorList>
            <person name="Zhang G."/>
        </authorList>
    </citation>
    <scope>NUCLEOTIDE SEQUENCE [LARGE SCALE GENOMIC DNA]</scope>
    <source>
        <strain evidence="7 8">DT7-4</strain>
    </source>
</reference>
<dbReference type="Pfam" id="PF00501">
    <property type="entry name" value="AMP-binding"/>
    <property type="match status" value="2"/>
</dbReference>
<dbReference type="InterPro" id="IPR029063">
    <property type="entry name" value="SAM-dependent_MTases_sf"/>
</dbReference>
<dbReference type="SUPFAM" id="SSF52777">
    <property type="entry name" value="CoA-dependent acyltransferases"/>
    <property type="match status" value="1"/>
</dbReference>
<dbReference type="InterPro" id="IPR013216">
    <property type="entry name" value="Methyltransf_11"/>
</dbReference>
<protein>
    <submittedName>
        <fullName evidence="7">Amino acid adenylation domain-containing protein</fullName>
    </submittedName>
</protein>
<dbReference type="SUPFAM" id="SSF47336">
    <property type="entry name" value="ACP-like"/>
    <property type="match status" value="1"/>
</dbReference>
<dbReference type="InterPro" id="IPR025110">
    <property type="entry name" value="AMP-bd_C"/>
</dbReference>
<proteinExistence type="inferred from homology"/>
<dbReference type="PANTHER" id="PTHR45527:SF10">
    <property type="entry name" value="PYOCHELIN SYNTHASE PCHF"/>
    <property type="match status" value="1"/>
</dbReference>
<comment type="caution">
    <text evidence="7">The sequence shown here is derived from an EMBL/GenBank/DDBJ whole genome shotgun (WGS) entry which is preliminary data.</text>
</comment>
<keyword evidence="3" id="KW-0436">Ligase</keyword>
<dbReference type="InterPro" id="IPR009081">
    <property type="entry name" value="PP-bd_ACP"/>
</dbReference>
<name>A0ABS7D9I8_9BACL</name>
<dbReference type="InterPro" id="IPR000873">
    <property type="entry name" value="AMP-dep_synth/lig_dom"/>
</dbReference>
<accession>A0ABS7D9I8</accession>